<gene>
    <name evidence="2" type="ORF">OOJ09_27025</name>
</gene>
<evidence type="ECO:0000313" key="3">
    <source>
        <dbReference type="Proteomes" id="UP001152178"/>
    </source>
</evidence>
<dbReference type="Gene3D" id="2.30.110.10">
    <property type="entry name" value="Electron Transport, Fmn-binding Protein, Chain A"/>
    <property type="match status" value="1"/>
</dbReference>
<dbReference type="InterPro" id="IPR011576">
    <property type="entry name" value="Pyridox_Oxase_N"/>
</dbReference>
<dbReference type="InterPro" id="IPR029016">
    <property type="entry name" value="GAF-like_dom_sf"/>
</dbReference>
<keyword evidence="3" id="KW-1185">Reference proteome</keyword>
<dbReference type="RefSeq" id="WP_269908119.1">
    <property type="nucleotide sequence ID" value="NZ_JAPFQA010000018.1"/>
</dbReference>
<dbReference type="InterPro" id="IPR012349">
    <property type="entry name" value="Split_barrel_FMN-bd"/>
</dbReference>
<dbReference type="Proteomes" id="UP001152178">
    <property type="component" value="Unassembled WGS sequence"/>
</dbReference>
<evidence type="ECO:0000313" key="2">
    <source>
        <dbReference type="EMBL" id="MCZ8547853.1"/>
    </source>
</evidence>
<name>A0ABT4R203_9HYPH</name>
<accession>A0ABT4R203</accession>
<dbReference type="PANTHER" id="PTHR40660:SF1">
    <property type="entry name" value="5'-PHOSPHATE OXIDASE PUTATIVE DOMAIN-CONTAINING PROTEIN-RELATED"/>
    <property type="match status" value="1"/>
</dbReference>
<dbReference type="SUPFAM" id="SSF55781">
    <property type="entry name" value="GAF domain-like"/>
    <property type="match status" value="1"/>
</dbReference>
<feature type="domain" description="GAF" evidence="1">
    <location>
        <begin position="163"/>
        <end position="324"/>
    </location>
</feature>
<dbReference type="Pfam" id="PF01243">
    <property type="entry name" value="PNPOx_N"/>
    <property type="match status" value="1"/>
</dbReference>
<dbReference type="Pfam" id="PF13185">
    <property type="entry name" value="GAF_2"/>
    <property type="match status" value="1"/>
</dbReference>
<sequence length="448" mass="48378">MTIALAELASCFEGVIPSIITTVAADGTPNISYLSHVVSVDNGHVALSNQFFSKTAANVRANPRAALLVVDALNGLQYRLDIAFKESLETGPLFERMAADLKAASLQISMGSVMRLRAIDVYRVLAIRKVRSPVMRAAPVPGMAGERLKGLGMLASALAEAEDLAVLLETTLASLRDEFGFRPAMILAYDAAREKLTTIASAGYRTSGIGSEVALGDGLIGTAALERRSLRINDMSRTRRFGGAIEASGSTRENHTRTISLPGLPDAMSQLVVPLVAQHQLKGVLVIESEKRLAFSPDDEVAMSILGRHLAMALSLVETDPPETPAARTVGGTGAPAAGPVFRVVHHPIDDSVFIGNEYIVRGVPGRLLMSFLRIYLREGRREFSNKEIRADATLRLPDFKDNLETRLLLLQRRLQEKHAPVQVERPARGRILLVVSGQPAINDAPED</sequence>
<evidence type="ECO:0000259" key="1">
    <source>
        <dbReference type="SMART" id="SM00065"/>
    </source>
</evidence>
<proteinExistence type="predicted"/>
<reference evidence="2" key="1">
    <citation type="submission" date="2022-11" db="EMBL/GenBank/DDBJ databases">
        <authorList>
            <person name="Coimbra C."/>
        </authorList>
    </citation>
    <scope>NUCLEOTIDE SEQUENCE</scope>
    <source>
        <strain evidence="2">Jales19</strain>
    </source>
</reference>
<dbReference type="SUPFAM" id="SSF50475">
    <property type="entry name" value="FMN-binding split barrel"/>
    <property type="match status" value="1"/>
</dbReference>
<dbReference type="EMBL" id="JAPFQA010000018">
    <property type="protein sequence ID" value="MCZ8547853.1"/>
    <property type="molecule type" value="Genomic_DNA"/>
</dbReference>
<dbReference type="InterPro" id="IPR003018">
    <property type="entry name" value="GAF"/>
</dbReference>
<protein>
    <submittedName>
        <fullName evidence="2">GAF domain-containing protein</fullName>
    </submittedName>
</protein>
<organism evidence="2 3">
    <name type="scientific">Mesorhizobium qingshengii</name>
    <dbReference type="NCBI Taxonomy" id="1165689"/>
    <lineage>
        <taxon>Bacteria</taxon>
        <taxon>Pseudomonadati</taxon>
        <taxon>Pseudomonadota</taxon>
        <taxon>Alphaproteobacteria</taxon>
        <taxon>Hyphomicrobiales</taxon>
        <taxon>Phyllobacteriaceae</taxon>
        <taxon>Mesorhizobium</taxon>
    </lineage>
</organism>
<dbReference type="SMART" id="SM00065">
    <property type="entry name" value="GAF"/>
    <property type="match status" value="1"/>
</dbReference>
<comment type="caution">
    <text evidence="2">The sequence shown here is derived from an EMBL/GenBank/DDBJ whole genome shotgun (WGS) entry which is preliminary data.</text>
</comment>
<dbReference type="PANTHER" id="PTHR40660">
    <property type="entry name" value="5'-PHOSPHATE OXIDASE PUTATIVE DOMAIN-CONTAINING PROTEIN-RELATED"/>
    <property type="match status" value="1"/>
</dbReference>
<dbReference type="Gene3D" id="3.30.450.40">
    <property type="match status" value="1"/>
</dbReference>